<dbReference type="Gene3D" id="3.30.40.10">
    <property type="entry name" value="Zinc/RING finger domain, C3HC4 (zinc finger)"/>
    <property type="match status" value="1"/>
</dbReference>
<feature type="non-terminal residue" evidence="6">
    <location>
        <position position="221"/>
    </location>
</feature>
<keyword evidence="3" id="KW-0862">Zinc</keyword>
<evidence type="ECO:0000256" key="2">
    <source>
        <dbReference type="ARBA" id="ARBA00022771"/>
    </source>
</evidence>
<organism evidence="6 7">
    <name type="scientific">Decorospora gaudefroyi</name>
    <dbReference type="NCBI Taxonomy" id="184978"/>
    <lineage>
        <taxon>Eukaryota</taxon>
        <taxon>Fungi</taxon>
        <taxon>Dikarya</taxon>
        <taxon>Ascomycota</taxon>
        <taxon>Pezizomycotina</taxon>
        <taxon>Dothideomycetes</taxon>
        <taxon>Pleosporomycetidae</taxon>
        <taxon>Pleosporales</taxon>
        <taxon>Pleosporineae</taxon>
        <taxon>Pleosporaceae</taxon>
        <taxon>Decorospora</taxon>
    </lineage>
</organism>
<dbReference type="Pfam" id="PF13639">
    <property type="entry name" value="zf-RING_2"/>
    <property type="match status" value="1"/>
</dbReference>
<sequence>MSSPPPPYTREQFLTTYITPTTPSTTDDTTCPICLDPFNTTTRPAVTFSSPESCSHIYCHPCILTWLNEPFVNSCGMCRRELFTLPNDEDDDDDDDWDDPYYYYYHYHYYNGTFTSPTLLPRIIPPRTLRLILERTWFEIWSVCAPYPQHENHPSASLNALPDSNLPTPQTLTNILLDSIALYTNCINIYGSMSSAVLRACDEFLRDVVEYQVRGVDVRVG</sequence>
<dbReference type="InterPro" id="IPR001841">
    <property type="entry name" value="Znf_RING"/>
</dbReference>
<evidence type="ECO:0000313" key="6">
    <source>
        <dbReference type="EMBL" id="KAF1831069.1"/>
    </source>
</evidence>
<protein>
    <recommendedName>
        <fullName evidence="5">RING-type domain-containing protein</fullName>
    </recommendedName>
</protein>
<feature type="domain" description="RING-type" evidence="5">
    <location>
        <begin position="31"/>
        <end position="79"/>
    </location>
</feature>
<dbReference type="InterPro" id="IPR017907">
    <property type="entry name" value="Znf_RING_CS"/>
</dbReference>
<evidence type="ECO:0000256" key="1">
    <source>
        <dbReference type="ARBA" id="ARBA00022723"/>
    </source>
</evidence>
<evidence type="ECO:0000256" key="4">
    <source>
        <dbReference type="PROSITE-ProRule" id="PRU00175"/>
    </source>
</evidence>
<dbReference type="PROSITE" id="PS00518">
    <property type="entry name" value="ZF_RING_1"/>
    <property type="match status" value="1"/>
</dbReference>
<dbReference type="PROSITE" id="PS50089">
    <property type="entry name" value="ZF_RING_2"/>
    <property type="match status" value="1"/>
</dbReference>
<gene>
    <name evidence="6" type="ORF">BDW02DRAFT_607467</name>
</gene>
<dbReference type="SUPFAM" id="SSF57850">
    <property type="entry name" value="RING/U-box"/>
    <property type="match status" value="1"/>
</dbReference>
<dbReference type="InterPro" id="IPR013083">
    <property type="entry name" value="Znf_RING/FYVE/PHD"/>
</dbReference>
<evidence type="ECO:0000313" key="7">
    <source>
        <dbReference type="Proteomes" id="UP000800040"/>
    </source>
</evidence>
<accession>A0A6A5K228</accession>
<reference evidence="6" key="1">
    <citation type="submission" date="2020-01" db="EMBL/GenBank/DDBJ databases">
        <authorList>
            <consortium name="DOE Joint Genome Institute"/>
            <person name="Haridas S."/>
            <person name="Albert R."/>
            <person name="Binder M."/>
            <person name="Bloem J."/>
            <person name="Labutti K."/>
            <person name="Salamov A."/>
            <person name="Andreopoulos B."/>
            <person name="Baker S.E."/>
            <person name="Barry K."/>
            <person name="Bills G."/>
            <person name="Bluhm B.H."/>
            <person name="Cannon C."/>
            <person name="Castanera R."/>
            <person name="Culley D.E."/>
            <person name="Daum C."/>
            <person name="Ezra D."/>
            <person name="Gonzalez J.B."/>
            <person name="Henrissat B."/>
            <person name="Kuo A."/>
            <person name="Liang C."/>
            <person name="Lipzen A."/>
            <person name="Lutzoni F."/>
            <person name="Magnuson J."/>
            <person name="Mondo S."/>
            <person name="Nolan M."/>
            <person name="Ohm R."/>
            <person name="Pangilinan J."/>
            <person name="Park H.-J."/>
            <person name="Ramirez L."/>
            <person name="Alfaro M."/>
            <person name="Sun H."/>
            <person name="Tritt A."/>
            <person name="Yoshinaga Y."/>
            <person name="Zwiers L.-H."/>
            <person name="Turgeon B.G."/>
            <person name="Goodwin S.B."/>
            <person name="Spatafora J.W."/>
            <person name="Crous P.W."/>
            <person name="Grigoriev I.V."/>
        </authorList>
    </citation>
    <scope>NUCLEOTIDE SEQUENCE</scope>
    <source>
        <strain evidence="6">P77</strain>
    </source>
</reference>
<dbReference type="GO" id="GO:0008270">
    <property type="term" value="F:zinc ion binding"/>
    <property type="evidence" value="ECO:0007669"/>
    <property type="project" value="UniProtKB-KW"/>
</dbReference>
<keyword evidence="7" id="KW-1185">Reference proteome</keyword>
<dbReference type="Proteomes" id="UP000800040">
    <property type="component" value="Unassembled WGS sequence"/>
</dbReference>
<proteinExistence type="predicted"/>
<keyword evidence="2 4" id="KW-0863">Zinc-finger</keyword>
<dbReference type="AlphaFoldDB" id="A0A6A5K228"/>
<evidence type="ECO:0000259" key="5">
    <source>
        <dbReference type="PROSITE" id="PS50089"/>
    </source>
</evidence>
<evidence type="ECO:0000256" key="3">
    <source>
        <dbReference type="ARBA" id="ARBA00022833"/>
    </source>
</evidence>
<name>A0A6A5K228_9PLEO</name>
<dbReference type="EMBL" id="ML975375">
    <property type="protein sequence ID" value="KAF1831069.1"/>
    <property type="molecule type" value="Genomic_DNA"/>
</dbReference>
<dbReference type="OrthoDB" id="3693801at2759"/>
<keyword evidence="1" id="KW-0479">Metal-binding</keyword>